<gene>
    <name evidence="1" type="ORF">GTP44_00995</name>
</gene>
<comment type="caution">
    <text evidence="1">The sequence shown here is derived from an EMBL/GenBank/DDBJ whole genome shotgun (WGS) entry which is preliminary data.</text>
</comment>
<protein>
    <submittedName>
        <fullName evidence="1">Uncharacterized protein</fullName>
    </submittedName>
</protein>
<evidence type="ECO:0000313" key="2">
    <source>
        <dbReference type="Proteomes" id="UP000474565"/>
    </source>
</evidence>
<accession>A0A6L8MFT8</accession>
<organism evidence="1 2">
    <name type="scientific">Duganella lactea</name>
    <dbReference type="NCBI Taxonomy" id="2692173"/>
    <lineage>
        <taxon>Bacteria</taxon>
        <taxon>Pseudomonadati</taxon>
        <taxon>Pseudomonadota</taxon>
        <taxon>Betaproteobacteria</taxon>
        <taxon>Burkholderiales</taxon>
        <taxon>Oxalobacteraceae</taxon>
        <taxon>Telluria group</taxon>
        <taxon>Duganella</taxon>
    </lineage>
</organism>
<reference evidence="1 2" key="1">
    <citation type="submission" date="2019-12" db="EMBL/GenBank/DDBJ databases">
        <title>Novel species isolated from a subtropical stream in China.</title>
        <authorList>
            <person name="Lu H."/>
        </authorList>
    </citation>
    <scope>NUCLEOTIDE SEQUENCE [LARGE SCALE GENOMIC DNA]</scope>
    <source>
        <strain evidence="1 2">FT50W</strain>
    </source>
</reference>
<evidence type="ECO:0000313" key="1">
    <source>
        <dbReference type="EMBL" id="MYM80536.1"/>
    </source>
</evidence>
<name>A0A6L8MFT8_9BURK</name>
<dbReference type="Proteomes" id="UP000474565">
    <property type="component" value="Unassembled WGS sequence"/>
</dbReference>
<proteinExistence type="predicted"/>
<dbReference type="RefSeq" id="WP_161017945.1">
    <property type="nucleotide sequence ID" value="NZ_WWCP01000001.1"/>
</dbReference>
<dbReference type="EMBL" id="WWCP01000001">
    <property type="protein sequence ID" value="MYM80536.1"/>
    <property type="molecule type" value="Genomic_DNA"/>
</dbReference>
<dbReference type="AlphaFoldDB" id="A0A6L8MFT8"/>
<sequence length="314" mass="33353">MANLLSKPRAWKSKAILFKLETAYGSDATPGPANWIEARNVSLTPMDTETVERNIEMPYMGSSGKIVVGKWAKMSFDIALVASGTLATPPKWGALLMACAFAQTIVAATSVQYNLVSKLISSASLYVNIDGTLHKLLGTRGSVKAKLAAKGTPTLSFAFDAMYVAPVEQDMPVVNTDGWEIEEGINSENTGPASLGGVHLAWSDFSWDQANKIARLNLPGPQREVSITDRAASGEITVLAPPLADFDPFALSDSGSTIALSVLHGSVPGKKVQVDLQVRVTNVAYDNVDGVLAYKLTLDAPPVMGNDELAITCL</sequence>